<feature type="domain" description="Reductase C-terminal" evidence="7">
    <location>
        <begin position="319"/>
        <end position="403"/>
    </location>
</feature>
<dbReference type="Pfam" id="PF07992">
    <property type="entry name" value="Pyr_redox_2"/>
    <property type="match status" value="1"/>
</dbReference>
<comment type="cofactor">
    <cofactor evidence="1">
        <name>FAD</name>
        <dbReference type="ChEBI" id="CHEBI:57692"/>
    </cofactor>
</comment>
<evidence type="ECO:0000256" key="3">
    <source>
        <dbReference type="ARBA" id="ARBA00022827"/>
    </source>
</evidence>
<sequence length="412" mass="44493">MANAKRHHVIVGGSAAGVSAALSMRRAGFEGQITLVEADTAVPYQRPPLSKSFEDLDSPKVIVPEVTYDDHDVQLLSGERVASLDEDRRRVVLESGTDLQADSVLVATGVLPRRLGVPGDDLNNVLTLRDINDARALASRLDAGPLVVVGGGFIGLEVAAAARLRGQHVTVIEALRVPLTGALGDEVGSLVTNMHLARGVHVVTERTVVELRGDGDVESVILNDGSQLNAATVVVGCGVSPNDELARRAGVFTDNGIVIDEYGQTSRGWIWAAGDVATFESPFTDRRQRIEHWNVAQGQGAVVGANMAGTATAYRDVPYFWSDQYDSHLQMYGRAVASDRLTIRPSSEHEGFLALWIRDDVLVAAASIGESKQLRLAKNLIEHHVPVRETELANPHQSLRELVKQHKPQAFR</sequence>
<keyword evidence="2" id="KW-0285">Flavoprotein</keyword>
<reference evidence="8" key="1">
    <citation type="journal article" date="1997" name="Appl. Environ. Microbiol.">
        <title>Three of the seven bphC genes of Rhodococcus erythropolis TA421, isolated from a termite ecosystem, are located on an indigenous plasmid associated with biphenyl degradation.</title>
        <authorList>
            <person name="Kosono S."/>
            <person name="Maeda M."/>
            <person name="Fuji F."/>
            <person name="Arai H."/>
            <person name="Kudo T."/>
        </authorList>
    </citation>
    <scope>NUCLEOTIDE SEQUENCE</scope>
    <source>
        <strain evidence="8">TA421</strain>
    </source>
</reference>
<dbReference type="PRINTS" id="PR00368">
    <property type="entry name" value="FADPNR"/>
</dbReference>
<dbReference type="Gene3D" id="3.30.390.30">
    <property type="match status" value="1"/>
</dbReference>
<evidence type="ECO:0000256" key="1">
    <source>
        <dbReference type="ARBA" id="ARBA00001974"/>
    </source>
</evidence>
<keyword evidence="4" id="KW-0560">Oxidoreductase</keyword>
<dbReference type="GO" id="GO:0005737">
    <property type="term" value="C:cytoplasm"/>
    <property type="evidence" value="ECO:0007669"/>
    <property type="project" value="TreeGrafter"/>
</dbReference>
<dbReference type="PRINTS" id="PR00469">
    <property type="entry name" value="PNDRDTASEII"/>
</dbReference>
<dbReference type="PANTHER" id="PTHR43557:SF2">
    <property type="entry name" value="RIESKE DOMAIN-CONTAINING PROTEIN-RELATED"/>
    <property type="match status" value="1"/>
</dbReference>
<dbReference type="InterPro" id="IPR028202">
    <property type="entry name" value="Reductase_C"/>
</dbReference>
<proteinExistence type="predicted"/>
<dbReference type="Pfam" id="PF14759">
    <property type="entry name" value="Reductase_C"/>
    <property type="match status" value="1"/>
</dbReference>
<feature type="region of interest" description="Disordered" evidence="5">
    <location>
        <begin position="392"/>
        <end position="412"/>
    </location>
</feature>
<organism evidence="8">
    <name type="scientific">Rhodococcus erythropolis</name>
    <name type="common">Arthrobacter picolinophilus</name>
    <dbReference type="NCBI Taxonomy" id="1833"/>
    <lineage>
        <taxon>Bacteria</taxon>
        <taxon>Bacillati</taxon>
        <taxon>Actinomycetota</taxon>
        <taxon>Actinomycetes</taxon>
        <taxon>Mycobacteriales</taxon>
        <taxon>Nocardiaceae</taxon>
        <taxon>Rhodococcus</taxon>
        <taxon>Rhodococcus erythropolis group</taxon>
    </lineage>
</organism>
<protein>
    <submittedName>
        <fullName evidence="8">Ferredoxin reductase</fullName>
    </submittedName>
</protein>
<dbReference type="InterPro" id="IPR036188">
    <property type="entry name" value="FAD/NAD-bd_sf"/>
</dbReference>
<dbReference type="Gene3D" id="3.50.50.60">
    <property type="entry name" value="FAD/NAD(P)-binding domain"/>
    <property type="match status" value="2"/>
</dbReference>
<evidence type="ECO:0000256" key="4">
    <source>
        <dbReference type="ARBA" id="ARBA00023002"/>
    </source>
</evidence>
<dbReference type="AlphaFoldDB" id="O69367"/>
<accession>O69367</accession>
<evidence type="ECO:0000256" key="2">
    <source>
        <dbReference type="ARBA" id="ARBA00022630"/>
    </source>
</evidence>
<dbReference type="InterPro" id="IPR023753">
    <property type="entry name" value="FAD/NAD-binding_dom"/>
</dbReference>
<evidence type="ECO:0000313" key="8">
    <source>
        <dbReference type="EMBL" id="BAA25627.1"/>
    </source>
</evidence>
<dbReference type="GO" id="GO:0016651">
    <property type="term" value="F:oxidoreductase activity, acting on NAD(P)H"/>
    <property type="evidence" value="ECO:0007669"/>
    <property type="project" value="TreeGrafter"/>
</dbReference>
<feature type="domain" description="FAD/NAD(P)-binding" evidence="6">
    <location>
        <begin position="7"/>
        <end position="300"/>
    </location>
</feature>
<dbReference type="SUPFAM" id="SSF55424">
    <property type="entry name" value="FAD/NAD-linked reductases, dimerisation (C-terminal) domain"/>
    <property type="match status" value="1"/>
</dbReference>
<evidence type="ECO:0000259" key="7">
    <source>
        <dbReference type="Pfam" id="PF14759"/>
    </source>
</evidence>
<dbReference type="EMBL" id="D88021">
    <property type="protein sequence ID" value="BAA25627.1"/>
    <property type="molecule type" value="Genomic_DNA"/>
</dbReference>
<dbReference type="PANTHER" id="PTHR43557">
    <property type="entry name" value="APOPTOSIS-INDUCING FACTOR 1"/>
    <property type="match status" value="1"/>
</dbReference>
<gene>
    <name evidence="8" type="primary">bphA4</name>
</gene>
<keyword evidence="3" id="KW-0274">FAD</keyword>
<dbReference type="InterPro" id="IPR050446">
    <property type="entry name" value="FAD-oxidoreductase/Apoptosis"/>
</dbReference>
<evidence type="ECO:0000256" key="5">
    <source>
        <dbReference type="SAM" id="MobiDB-lite"/>
    </source>
</evidence>
<evidence type="ECO:0000259" key="6">
    <source>
        <dbReference type="Pfam" id="PF07992"/>
    </source>
</evidence>
<name>O69367_RHOER</name>
<dbReference type="SUPFAM" id="SSF51905">
    <property type="entry name" value="FAD/NAD(P)-binding domain"/>
    <property type="match status" value="1"/>
</dbReference>
<dbReference type="InterPro" id="IPR016156">
    <property type="entry name" value="FAD/NAD-linked_Rdtase_dimer_sf"/>
</dbReference>